<name>A0A8S4S3R9_9NEOP</name>
<sequence length="92" mass="10682">MEVYFTLRTQHKFYLLELGFMQDSITDKEISEDPIKGRNFIFSKTNDDDDCSLKNKSSDQSFSESQINIESRISPTSLLSIVSIRDTLKEKH</sequence>
<comment type="caution">
    <text evidence="1">The sequence shown here is derived from an EMBL/GenBank/DDBJ whole genome shotgun (WGS) entry which is preliminary data.</text>
</comment>
<dbReference type="AlphaFoldDB" id="A0A8S4S3R9"/>
<protein>
    <submittedName>
        <fullName evidence="1">Jg3867 protein</fullName>
    </submittedName>
</protein>
<gene>
    <name evidence="1" type="primary">jg3867</name>
    <name evidence="1" type="ORF">PAEG_LOCUS20563</name>
</gene>
<organism evidence="1 2">
    <name type="scientific">Pararge aegeria aegeria</name>
    <dbReference type="NCBI Taxonomy" id="348720"/>
    <lineage>
        <taxon>Eukaryota</taxon>
        <taxon>Metazoa</taxon>
        <taxon>Ecdysozoa</taxon>
        <taxon>Arthropoda</taxon>
        <taxon>Hexapoda</taxon>
        <taxon>Insecta</taxon>
        <taxon>Pterygota</taxon>
        <taxon>Neoptera</taxon>
        <taxon>Endopterygota</taxon>
        <taxon>Lepidoptera</taxon>
        <taxon>Glossata</taxon>
        <taxon>Ditrysia</taxon>
        <taxon>Papilionoidea</taxon>
        <taxon>Nymphalidae</taxon>
        <taxon>Satyrinae</taxon>
        <taxon>Satyrini</taxon>
        <taxon>Parargina</taxon>
        <taxon>Pararge</taxon>
    </lineage>
</organism>
<dbReference type="EMBL" id="CAKXAJ010025837">
    <property type="protein sequence ID" value="CAH2244639.1"/>
    <property type="molecule type" value="Genomic_DNA"/>
</dbReference>
<dbReference type="Proteomes" id="UP000838756">
    <property type="component" value="Unassembled WGS sequence"/>
</dbReference>
<reference evidence="1" key="1">
    <citation type="submission" date="2022-03" db="EMBL/GenBank/DDBJ databases">
        <authorList>
            <person name="Lindestad O."/>
        </authorList>
    </citation>
    <scope>NUCLEOTIDE SEQUENCE</scope>
</reference>
<accession>A0A8S4S3R9</accession>
<evidence type="ECO:0000313" key="2">
    <source>
        <dbReference type="Proteomes" id="UP000838756"/>
    </source>
</evidence>
<keyword evidence="2" id="KW-1185">Reference proteome</keyword>
<dbReference type="OrthoDB" id="7312725at2759"/>
<proteinExistence type="predicted"/>
<evidence type="ECO:0000313" key="1">
    <source>
        <dbReference type="EMBL" id="CAH2244639.1"/>
    </source>
</evidence>